<organism evidence="1 2">
    <name type="scientific">Portunus trituberculatus</name>
    <name type="common">Swimming crab</name>
    <name type="synonym">Neptunus trituberculatus</name>
    <dbReference type="NCBI Taxonomy" id="210409"/>
    <lineage>
        <taxon>Eukaryota</taxon>
        <taxon>Metazoa</taxon>
        <taxon>Ecdysozoa</taxon>
        <taxon>Arthropoda</taxon>
        <taxon>Crustacea</taxon>
        <taxon>Multicrustacea</taxon>
        <taxon>Malacostraca</taxon>
        <taxon>Eumalacostraca</taxon>
        <taxon>Eucarida</taxon>
        <taxon>Decapoda</taxon>
        <taxon>Pleocyemata</taxon>
        <taxon>Brachyura</taxon>
        <taxon>Eubrachyura</taxon>
        <taxon>Portunoidea</taxon>
        <taxon>Portunidae</taxon>
        <taxon>Portuninae</taxon>
        <taxon>Portunus</taxon>
    </lineage>
</organism>
<evidence type="ECO:0000313" key="2">
    <source>
        <dbReference type="Proteomes" id="UP000324222"/>
    </source>
</evidence>
<evidence type="ECO:0000313" key="1">
    <source>
        <dbReference type="EMBL" id="MPC56290.1"/>
    </source>
</evidence>
<gene>
    <name evidence="1" type="ORF">E2C01_050243</name>
</gene>
<reference evidence="1 2" key="1">
    <citation type="submission" date="2019-05" db="EMBL/GenBank/DDBJ databases">
        <title>Another draft genome of Portunus trituberculatus and its Hox gene families provides insights of decapod evolution.</title>
        <authorList>
            <person name="Jeong J.-H."/>
            <person name="Song I."/>
            <person name="Kim S."/>
            <person name="Choi T."/>
            <person name="Kim D."/>
            <person name="Ryu S."/>
            <person name="Kim W."/>
        </authorList>
    </citation>
    <scope>NUCLEOTIDE SEQUENCE [LARGE SCALE GENOMIC DNA]</scope>
    <source>
        <tissue evidence="1">Muscle</tissue>
    </source>
</reference>
<comment type="caution">
    <text evidence="1">The sequence shown here is derived from an EMBL/GenBank/DDBJ whole genome shotgun (WGS) entry which is preliminary data.</text>
</comment>
<accession>A0A5B7G7R0</accession>
<proteinExistence type="predicted"/>
<sequence>MRGRKFNCCSLISCTADVSVRGQHSSSYTGCYLSRDSASKCGKGSEAANDSLWHSSNSGWHQHIPGFSHPYTLGPGPAEATLAASSDGSGRQLASQRWVTPLLRYLHHHQSCSTL</sequence>
<dbReference type="Proteomes" id="UP000324222">
    <property type="component" value="Unassembled WGS sequence"/>
</dbReference>
<dbReference type="EMBL" id="VSRR010013834">
    <property type="protein sequence ID" value="MPC56290.1"/>
    <property type="molecule type" value="Genomic_DNA"/>
</dbReference>
<dbReference type="AlphaFoldDB" id="A0A5B7G7R0"/>
<keyword evidence="2" id="KW-1185">Reference proteome</keyword>
<protein>
    <submittedName>
        <fullName evidence="1">Uncharacterized protein</fullName>
    </submittedName>
</protein>
<name>A0A5B7G7R0_PORTR</name>